<accession>A0AAP6MMZ3</accession>
<dbReference type="AlphaFoldDB" id="A0AAP6MMZ3"/>
<protein>
    <submittedName>
        <fullName evidence="1">DUF4168 domain-containing protein</fullName>
    </submittedName>
</protein>
<gene>
    <name evidence="1" type="ORF">VCB98_08650</name>
</gene>
<sequence length="111" mass="13309">MPEQQMEQQEQEAEEDAIFGELDREEVDAFASVHYRVVELERDFVQRLRNRDEGQDAGEMQREMTRERLEMIREAGLDSESYQRVRSAMARNEALRDYIEEQELEHRADND</sequence>
<evidence type="ECO:0000313" key="1">
    <source>
        <dbReference type="EMBL" id="MEA5445886.1"/>
    </source>
</evidence>
<dbReference type="Proteomes" id="UP001302316">
    <property type="component" value="Unassembled WGS sequence"/>
</dbReference>
<proteinExistence type="predicted"/>
<dbReference type="EMBL" id="JAYGII010000016">
    <property type="protein sequence ID" value="MEA5445886.1"/>
    <property type="molecule type" value="Genomic_DNA"/>
</dbReference>
<comment type="caution">
    <text evidence="1">The sequence shown here is derived from an EMBL/GenBank/DDBJ whole genome shotgun (WGS) entry which is preliminary data.</text>
</comment>
<dbReference type="RefSeq" id="WP_346051755.1">
    <property type="nucleotide sequence ID" value="NZ_JAYGII010000016.1"/>
</dbReference>
<keyword evidence="2" id="KW-1185">Reference proteome</keyword>
<organism evidence="1 2">
    <name type="scientific">Natronospira elongata</name>
    <dbReference type="NCBI Taxonomy" id="3110268"/>
    <lineage>
        <taxon>Bacteria</taxon>
        <taxon>Pseudomonadati</taxon>
        <taxon>Pseudomonadota</taxon>
        <taxon>Gammaproteobacteria</taxon>
        <taxon>Natronospirales</taxon>
        <taxon>Natronospiraceae</taxon>
        <taxon>Natronospira</taxon>
    </lineage>
</organism>
<name>A0AAP6MMZ3_9GAMM</name>
<reference evidence="1 2" key="1">
    <citation type="submission" date="2023-12" db="EMBL/GenBank/DDBJ databases">
        <title>Whole-genome sequencing of halo(alkali)philic microorganisms from hypersaline lakes.</title>
        <authorList>
            <person name="Sorokin D.Y."/>
            <person name="Merkel A.Y."/>
            <person name="Messina E."/>
            <person name="Yakimov M."/>
        </authorList>
    </citation>
    <scope>NUCLEOTIDE SEQUENCE [LARGE SCALE GENOMIC DNA]</scope>
    <source>
        <strain evidence="1 2">AB-CW1</strain>
    </source>
</reference>
<evidence type="ECO:0000313" key="2">
    <source>
        <dbReference type="Proteomes" id="UP001302316"/>
    </source>
</evidence>